<evidence type="ECO:0000313" key="2">
    <source>
        <dbReference type="EMBL" id="CAC5378177.1"/>
    </source>
</evidence>
<feature type="region of interest" description="Disordered" evidence="1">
    <location>
        <begin position="253"/>
        <end position="273"/>
    </location>
</feature>
<organism evidence="2 3">
    <name type="scientific">Mytilus coruscus</name>
    <name type="common">Sea mussel</name>
    <dbReference type="NCBI Taxonomy" id="42192"/>
    <lineage>
        <taxon>Eukaryota</taxon>
        <taxon>Metazoa</taxon>
        <taxon>Spiralia</taxon>
        <taxon>Lophotrochozoa</taxon>
        <taxon>Mollusca</taxon>
        <taxon>Bivalvia</taxon>
        <taxon>Autobranchia</taxon>
        <taxon>Pteriomorphia</taxon>
        <taxon>Mytilida</taxon>
        <taxon>Mytiloidea</taxon>
        <taxon>Mytilidae</taxon>
        <taxon>Mytilinae</taxon>
        <taxon>Mytilus</taxon>
    </lineage>
</organism>
<dbReference type="EMBL" id="CACVKT020002500">
    <property type="protein sequence ID" value="CAC5378177.1"/>
    <property type="molecule type" value="Genomic_DNA"/>
</dbReference>
<feature type="compositionally biased region" description="Basic and acidic residues" evidence="1">
    <location>
        <begin position="211"/>
        <end position="222"/>
    </location>
</feature>
<protein>
    <submittedName>
        <fullName evidence="2">Uncharacterized protein</fullName>
    </submittedName>
</protein>
<evidence type="ECO:0000256" key="1">
    <source>
        <dbReference type="SAM" id="MobiDB-lite"/>
    </source>
</evidence>
<proteinExistence type="predicted"/>
<keyword evidence="3" id="KW-1185">Reference proteome</keyword>
<evidence type="ECO:0000313" key="3">
    <source>
        <dbReference type="Proteomes" id="UP000507470"/>
    </source>
</evidence>
<accession>A0A6J8B838</accession>
<name>A0A6J8B838_MYTCO</name>
<dbReference type="Proteomes" id="UP000507470">
    <property type="component" value="Unassembled WGS sequence"/>
</dbReference>
<sequence length="325" mass="37508">MGRKKFGFRKLIKVADVIDAIKKLNITSFRKSWRDSKSECGMVCNAIGRKNSKENRSRVYFIIFTINRRKKRMAQKRKEQTKETSSMKDRDKLTFDSGCDDTGCIEGSHEEQKGISCALPSQSANHFVEDQSETVNEITEQCNTSKFAESIDETSKRKKVVSHVLPTQSSKHFEKDQNETVNKITKPCITSNFSNRKKFNADFESDDEEFKEERNKEKKEISHALPSRSAKHFEEAQTEIENERTEQCNTSKFEKSINKSSKGKKVASNLLPSQSEKRFEEDLNKTVNEITKPCITSNFSDRKSLTLTLNMMKKNLKKKALKKRK</sequence>
<gene>
    <name evidence="2" type="ORF">MCOR_14403</name>
</gene>
<dbReference type="AlphaFoldDB" id="A0A6J8B838"/>
<feature type="region of interest" description="Disordered" evidence="1">
    <location>
        <begin position="203"/>
        <end position="227"/>
    </location>
</feature>
<reference evidence="2 3" key="1">
    <citation type="submission" date="2020-06" db="EMBL/GenBank/DDBJ databases">
        <authorList>
            <person name="Li R."/>
            <person name="Bekaert M."/>
        </authorList>
    </citation>
    <scope>NUCLEOTIDE SEQUENCE [LARGE SCALE GENOMIC DNA]</scope>
    <source>
        <strain evidence="3">wild</strain>
    </source>
</reference>